<organism evidence="1 2">
    <name type="scientific">Roseibacillus persicicus</name>
    <dbReference type="NCBI Taxonomy" id="454148"/>
    <lineage>
        <taxon>Bacteria</taxon>
        <taxon>Pseudomonadati</taxon>
        <taxon>Verrucomicrobiota</taxon>
        <taxon>Verrucomicrobiia</taxon>
        <taxon>Verrucomicrobiales</taxon>
        <taxon>Verrucomicrobiaceae</taxon>
        <taxon>Roseibacillus</taxon>
    </lineage>
</organism>
<reference evidence="1" key="2">
    <citation type="submission" date="2020-09" db="EMBL/GenBank/DDBJ databases">
        <authorList>
            <person name="Sun Q."/>
            <person name="Kim S."/>
        </authorList>
    </citation>
    <scope>NUCLEOTIDE SEQUENCE</scope>
    <source>
        <strain evidence="1">KCTC 12988</strain>
    </source>
</reference>
<protein>
    <submittedName>
        <fullName evidence="1">Uncharacterized protein</fullName>
    </submittedName>
</protein>
<proteinExistence type="predicted"/>
<dbReference type="AlphaFoldDB" id="A0A918TSP9"/>
<dbReference type="RefSeq" id="WP_189569980.1">
    <property type="nucleotide sequence ID" value="NZ_BMXI01000008.1"/>
</dbReference>
<evidence type="ECO:0000313" key="1">
    <source>
        <dbReference type="EMBL" id="GHC54896.1"/>
    </source>
</evidence>
<evidence type="ECO:0000313" key="2">
    <source>
        <dbReference type="Proteomes" id="UP000644507"/>
    </source>
</evidence>
<comment type="caution">
    <text evidence="1">The sequence shown here is derived from an EMBL/GenBank/DDBJ whole genome shotgun (WGS) entry which is preliminary data.</text>
</comment>
<gene>
    <name evidence="1" type="ORF">GCM10007100_21830</name>
</gene>
<reference evidence="1" key="1">
    <citation type="journal article" date="2014" name="Int. J. Syst. Evol. Microbiol.">
        <title>Complete genome sequence of Corynebacterium casei LMG S-19264T (=DSM 44701T), isolated from a smear-ripened cheese.</title>
        <authorList>
            <consortium name="US DOE Joint Genome Institute (JGI-PGF)"/>
            <person name="Walter F."/>
            <person name="Albersmeier A."/>
            <person name="Kalinowski J."/>
            <person name="Ruckert C."/>
        </authorList>
    </citation>
    <scope>NUCLEOTIDE SEQUENCE</scope>
    <source>
        <strain evidence="1">KCTC 12988</strain>
    </source>
</reference>
<keyword evidence="2" id="KW-1185">Reference proteome</keyword>
<dbReference type="Proteomes" id="UP000644507">
    <property type="component" value="Unassembled WGS sequence"/>
</dbReference>
<sequence length="56" mass="6407">MNFCLTKEALVFDVEGDSTSNFPIVFPSNDTLDLSPFLKEHFEERYGKHSKLPADE</sequence>
<name>A0A918TSP9_9BACT</name>
<accession>A0A918TSP9</accession>
<dbReference type="EMBL" id="BMXI01000008">
    <property type="protein sequence ID" value="GHC54896.1"/>
    <property type="molecule type" value="Genomic_DNA"/>
</dbReference>